<keyword evidence="3" id="KW-1185">Reference proteome</keyword>
<name>A0A1S2PFZ9_9ACTN</name>
<evidence type="ECO:0000256" key="1">
    <source>
        <dbReference type="SAM" id="MobiDB-lite"/>
    </source>
</evidence>
<reference evidence="2 3" key="1">
    <citation type="submission" date="2016-10" db="EMBL/GenBank/DDBJ databases">
        <title>Genome sequence of Streptomyces sp. MUSC 93.</title>
        <authorList>
            <person name="Lee L.-H."/>
            <person name="Ser H.-L."/>
            <person name="Law J.W.-F."/>
        </authorList>
    </citation>
    <scope>NUCLEOTIDE SEQUENCE [LARGE SCALE GENOMIC DNA]</scope>
    <source>
        <strain evidence="2 3">MUSC 93</strain>
    </source>
</reference>
<sequence>MGVVSPEEEARRGAGDTMCPEAREGAADGDTDEAVTGAVEDVAVSVGRMTYFGRPAGCGTRTPYPG</sequence>
<evidence type="ECO:0000313" key="3">
    <source>
        <dbReference type="Proteomes" id="UP000179935"/>
    </source>
</evidence>
<proteinExistence type="predicted"/>
<organism evidence="2 3">
    <name type="scientific">Streptomyces colonosanans</name>
    <dbReference type="NCBI Taxonomy" id="1428652"/>
    <lineage>
        <taxon>Bacteria</taxon>
        <taxon>Bacillati</taxon>
        <taxon>Actinomycetota</taxon>
        <taxon>Actinomycetes</taxon>
        <taxon>Kitasatosporales</taxon>
        <taxon>Streptomycetaceae</taxon>
        <taxon>Streptomyces</taxon>
    </lineage>
</organism>
<comment type="caution">
    <text evidence="2">The sequence shown here is derived from an EMBL/GenBank/DDBJ whole genome shotgun (WGS) entry which is preliminary data.</text>
</comment>
<dbReference type="AlphaFoldDB" id="A0A1S2PFZ9"/>
<gene>
    <name evidence="2" type="ORF">BIV24_14035</name>
</gene>
<dbReference type="EMBL" id="MLYP01000039">
    <property type="protein sequence ID" value="OIJ91894.1"/>
    <property type="molecule type" value="Genomic_DNA"/>
</dbReference>
<accession>A0A1S2PFZ9</accession>
<dbReference type="Proteomes" id="UP000179935">
    <property type="component" value="Unassembled WGS sequence"/>
</dbReference>
<protein>
    <submittedName>
        <fullName evidence="2">Uncharacterized protein</fullName>
    </submittedName>
</protein>
<feature type="region of interest" description="Disordered" evidence="1">
    <location>
        <begin position="1"/>
        <end position="31"/>
    </location>
</feature>
<evidence type="ECO:0000313" key="2">
    <source>
        <dbReference type="EMBL" id="OIJ91894.1"/>
    </source>
</evidence>